<evidence type="ECO:0000313" key="1">
    <source>
        <dbReference type="EMBL" id="PPQ93487.1"/>
    </source>
</evidence>
<dbReference type="InterPro" id="IPR007720">
    <property type="entry name" value="PigQ/GPI1"/>
</dbReference>
<dbReference type="AlphaFoldDB" id="A0A409XS00"/>
<dbReference type="Proteomes" id="UP000283269">
    <property type="component" value="Unassembled WGS sequence"/>
</dbReference>
<dbReference type="STRING" id="93625.A0A409XS00"/>
<dbReference type="GO" id="GO:0006506">
    <property type="term" value="P:GPI anchor biosynthetic process"/>
    <property type="evidence" value="ECO:0007669"/>
    <property type="project" value="InterPro"/>
</dbReference>
<reference evidence="1 2" key="1">
    <citation type="journal article" date="2018" name="Evol. Lett.">
        <title>Horizontal gene cluster transfer increased hallucinogenic mushroom diversity.</title>
        <authorList>
            <person name="Reynolds H.T."/>
            <person name="Vijayakumar V."/>
            <person name="Gluck-Thaler E."/>
            <person name="Korotkin H.B."/>
            <person name="Matheny P.B."/>
            <person name="Slot J.C."/>
        </authorList>
    </citation>
    <scope>NUCLEOTIDE SEQUENCE [LARGE SCALE GENOMIC DNA]</scope>
    <source>
        <strain evidence="1 2">2631</strain>
    </source>
</reference>
<dbReference type="Pfam" id="PF05024">
    <property type="entry name" value="Gpi1"/>
    <property type="match status" value="1"/>
</dbReference>
<dbReference type="OrthoDB" id="70250at2759"/>
<dbReference type="GO" id="GO:0016020">
    <property type="term" value="C:membrane"/>
    <property type="evidence" value="ECO:0007669"/>
    <property type="project" value="InterPro"/>
</dbReference>
<name>A0A409XS00_PSICY</name>
<organism evidence="1 2">
    <name type="scientific">Psilocybe cyanescens</name>
    <dbReference type="NCBI Taxonomy" id="93625"/>
    <lineage>
        <taxon>Eukaryota</taxon>
        <taxon>Fungi</taxon>
        <taxon>Dikarya</taxon>
        <taxon>Basidiomycota</taxon>
        <taxon>Agaricomycotina</taxon>
        <taxon>Agaricomycetes</taxon>
        <taxon>Agaricomycetidae</taxon>
        <taxon>Agaricales</taxon>
        <taxon>Agaricineae</taxon>
        <taxon>Strophariaceae</taxon>
        <taxon>Psilocybe</taxon>
    </lineage>
</organism>
<accession>A0A409XS00</accession>
<gene>
    <name evidence="1" type="ORF">CVT25_008481</name>
</gene>
<sequence length="211" mass="23485">MVGTSQSASDELKVPQSAGPFNEDAYHVAAPLPYDVLPLSIDLTERNIDESSACCYYYLIPGNPFLTLRLYLPVERVFIGSRDSTILVSVPEITSRNRNVFARPRIIPCVAFRRITLGICSRCKCSQPPSTASITSGNGSKYIGLKDISATVQQFDVRVEQAVFFITQVATLQQQNAQHSANYCHRYTNFFNTAWLIMNEVKIGFAFGTIL</sequence>
<evidence type="ECO:0000313" key="2">
    <source>
        <dbReference type="Proteomes" id="UP000283269"/>
    </source>
</evidence>
<protein>
    <submittedName>
        <fullName evidence="1">Uncharacterized protein</fullName>
    </submittedName>
</protein>
<dbReference type="EMBL" id="NHYD01000729">
    <property type="protein sequence ID" value="PPQ93487.1"/>
    <property type="molecule type" value="Genomic_DNA"/>
</dbReference>
<proteinExistence type="predicted"/>
<comment type="caution">
    <text evidence="1">The sequence shown here is derived from an EMBL/GenBank/DDBJ whole genome shotgun (WGS) entry which is preliminary data.</text>
</comment>
<keyword evidence="2" id="KW-1185">Reference proteome</keyword>
<dbReference type="InParanoid" id="A0A409XS00"/>